<evidence type="ECO:0000259" key="15">
    <source>
        <dbReference type="SMART" id="SM00904"/>
    </source>
</evidence>
<dbReference type="SUPFAM" id="SSF82114">
    <property type="entry name" value="Riboflavin kinase-like"/>
    <property type="match status" value="1"/>
</dbReference>
<comment type="catalytic activity">
    <reaction evidence="12 14">
        <text>riboflavin + ATP = FMN + ADP + H(+)</text>
        <dbReference type="Rhea" id="RHEA:14357"/>
        <dbReference type="ChEBI" id="CHEBI:15378"/>
        <dbReference type="ChEBI" id="CHEBI:30616"/>
        <dbReference type="ChEBI" id="CHEBI:57986"/>
        <dbReference type="ChEBI" id="CHEBI:58210"/>
        <dbReference type="ChEBI" id="CHEBI:456216"/>
        <dbReference type="EC" id="2.7.1.26"/>
    </reaction>
</comment>
<comment type="caution">
    <text evidence="16">The sequence shown here is derived from an EMBL/GenBank/DDBJ whole genome shotgun (WGS) entry which is preliminary data.</text>
</comment>
<keyword evidence="3 14" id="KW-0285">Flavoprotein</keyword>
<evidence type="ECO:0000256" key="3">
    <source>
        <dbReference type="ARBA" id="ARBA00022630"/>
    </source>
</evidence>
<evidence type="ECO:0000256" key="11">
    <source>
        <dbReference type="ARBA" id="ARBA00023268"/>
    </source>
</evidence>
<dbReference type="SMART" id="SM00904">
    <property type="entry name" value="Flavokinase"/>
    <property type="match status" value="1"/>
</dbReference>
<keyword evidence="11" id="KW-0511">Multifunctional enzyme</keyword>
<dbReference type="PIRSF" id="PIRSF004491">
    <property type="entry name" value="FAD_Synth"/>
    <property type="match status" value="1"/>
</dbReference>
<dbReference type="GO" id="GO:0003919">
    <property type="term" value="F:FMN adenylyltransferase activity"/>
    <property type="evidence" value="ECO:0007669"/>
    <property type="project" value="UniProtKB-UniRule"/>
</dbReference>
<evidence type="ECO:0000256" key="7">
    <source>
        <dbReference type="ARBA" id="ARBA00022741"/>
    </source>
</evidence>
<evidence type="ECO:0000256" key="4">
    <source>
        <dbReference type="ARBA" id="ARBA00022643"/>
    </source>
</evidence>
<dbReference type="FunFam" id="3.40.50.620:FF:000021">
    <property type="entry name" value="Riboflavin biosynthesis protein"/>
    <property type="match status" value="1"/>
</dbReference>
<evidence type="ECO:0000256" key="10">
    <source>
        <dbReference type="ARBA" id="ARBA00022840"/>
    </source>
</evidence>
<dbReference type="InterPro" id="IPR023468">
    <property type="entry name" value="Riboflavin_kinase"/>
</dbReference>
<proteinExistence type="inferred from homology"/>
<feature type="domain" description="Riboflavin kinase" evidence="15">
    <location>
        <begin position="193"/>
        <end position="319"/>
    </location>
</feature>
<comment type="pathway">
    <text evidence="1 14">Cofactor biosynthesis; FAD biosynthesis; FAD from FMN: step 1/1.</text>
</comment>
<evidence type="ECO:0000313" key="16">
    <source>
        <dbReference type="EMBL" id="KJE77419.1"/>
    </source>
</evidence>
<keyword evidence="7 14" id="KW-0547">Nucleotide-binding</keyword>
<dbReference type="PATRIC" id="fig|1121877.4.peg.908"/>
<dbReference type="InterPro" id="IPR015864">
    <property type="entry name" value="FAD_synthase"/>
</dbReference>
<reference evidence="16 17" key="1">
    <citation type="submission" date="2015-01" db="EMBL/GenBank/DDBJ databases">
        <title>Draft genome of the acidophilic iron oxidizer Ferrimicrobium acidiphilum strain T23.</title>
        <authorList>
            <person name="Poehlein A."/>
            <person name="Eisen S."/>
            <person name="Schloemann M."/>
            <person name="Johnson B.D."/>
            <person name="Daniel R."/>
            <person name="Muehling M."/>
        </authorList>
    </citation>
    <scope>NUCLEOTIDE SEQUENCE [LARGE SCALE GENOMIC DNA]</scope>
    <source>
        <strain evidence="16 17">T23</strain>
    </source>
</reference>
<evidence type="ECO:0000256" key="14">
    <source>
        <dbReference type="PIRNR" id="PIRNR004491"/>
    </source>
</evidence>
<evidence type="ECO:0000256" key="1">
    <source>
        <dbReference type="ARBA" id="ARBA00004726"/>
    </source>
</evidence>
<keyword evidence="6 14" id="KW-0548">Nucleotidyltransferase</keyword>
<dbReference type="EC" id="2.7.7.2" evidence="14"/>
<dbReference type="RefSeq" id="WP_052565517.1">
    <property type="nucleotide sequence ID" value="NZ_JQKF01000004.1"/>
</dbReference>
<dbReference type="InterPro" id="IPR023465">
    <property type="entry name" value="Riboflavin_kinase_dom_sf"/>
</dbReference>
<dbReference type="Gene3D" id="2.40.30.30">
    <property type="entry name" value="Riboflavin kinase-like"/>
    <property type="match status" value="1"/>
</dbReference>
<dbReference type="Proteomes" id="UP000032336">
    <property type="component" value="Unassembled WGS sequence"/>
</dbReference>
<name>A0A0D8FWS2_9ACTN</name>
<dbReference type="GO" id="GO:0009398">
    <property type="term" value="P:FMN biosynthetic process"/>
    <property type="evidence" value="ECO:0007669"/>
    <property type="project" value="UniProtKB-UniRule"/>
</dbReference>
<gene>
    <name evidence="16" type="primary">ribF</name>
    <name evidence="16" type="ORF">FEAC_08530</name>
</gene>
<dbReference type="GO" id="GO:0005524">
    <property type="term" value="F:ATP binding"/>
    <property type="evidence" value="ECO:0007669"/>
    <property type="project" value="UniProtKB-UniRule"/>
</dbReference>
<dbReference type="Pfam" id="PF01687">
    <property type="entry name" value="Flavokinase"/>
    <property type="match status" value="1"/>
</dbReference>
<dbReference type="AlphaFoldDB" id="A0A0D8FWS2"/>
<evidence type="ECO:0000256" key="8">
    <source>
        <dbReference type="ARBA" id="ARBA00022777"/>
    </source>
</evidence>
<keyword evidence="17" id="KW-1185">Reference proteome</keyword>
<dbReference type="InterPro" id="IPR015865">
    <property type="entry name" value="Riboflavin_kinase_bac/euk"/>
</dbReference>
<dbReference type="STRING" id="1121877.FEAC_08530"/>
<evidence type="ECO:0000313" key="17">
    <source>
        <dbReference type="Proteomes" id="UP000032336"/>
    </source>
</evidence>
<organism evidence="16 17">
    <name type="scientific">Ferrimicrobium acidiphilum DSM 19497</name>
    <dbReference type="NCBI Taxonomy" id="1121877"/>
    <lineage>
        <taxon>Bacteria</taxon>
        <taxon>Bacillati</taxon>
        <taxon>Actinomycetota</taxon>
        <taxon>Acidimicrobiia</taxon>
        <taxon>Acidimicrobiales</taxon>
        <taxon>Acidimicrobiaceae</taxon>
        <taxon>Ferrimicrobium</taxon>
    </lineage>
</organism>
<comment type="catalytic activity">
    <reaction evidence="13 14">
        <text>FMN + ATP + H(+) = FAD + diphosphate</text>
        <dbReference type="Rhea" id="RHEA:17237"/>
        <dbReference type="ChEBI" id="CHEBI:15378"/>
        <dbReference type="ChEBI" id="CHEBI:30616"/>
        <dbReference type="ChEBI" id="CHEBI:33019"/>
        <dbReference type="ChEBI" id="CHEBI:57692"/>
        <dbReference type="ChEBI" id="CHEBI:58210"/>
        <dbReference type="EC" id="2.7.7.2"/>
    </reaction>
</comment>
<dbReference type="Pfam" id="PF06574">
    <property type="entry name" value="FAD_syn"/>
    <property type="match status" value="1"/>
</dbReference>
<evidence type="ECO:0000256" key="9">
    <source>
        <dbReference type="ARBA" id="ARBA00022827"/>
    </source>
</evidence>
<dbReference type="GO" id="GO:0009231">
    <property type="term" value="P:riboflavin biosynthetic process"/>
    <property type="evidence" value="ECO:0007669"/>
    <property type="project" value="InterPro"/>
</dbReference>
<dbReference type="SUPFAM" id="SSF52374">
    <property type="entry name" value="Nucleotidylyl transferase"/>
    <property type="match status" value="1"/>
</dbReference>
<evidence type="ECO:0000256" key="13">
    <source>
        <dbReference type="ARBA" id="ARBA00049494"/>
    </source>
</evidence>
<keyword evidence="9 14" id="KW-0274">FAD</keyword>
<dbReference type="PANTHER" id="PTHR22749:SF6">
    <property type="entry name" value="RIBOFLAVIN KINASE"/>
    <property type="match status" value="1"/>
</dbReference>
<dbReference type="InterPro" id="IPR002606">
    <property type="entry name" value="Riboflavin_kinase_bac"/>
</dbReference>
<dbReference type="eggNOG" id="COG0196">
    <property type="taxonomic scope" value="Bacteria"/>
</dbReference>
<dbReference type="CDD" id="cd02064">
    <property type="entry name" value="FAD_synthetase_N"/>
    <property type="match status" value="1"/>
</dbReference>
<dbReference type="UniPathway" id="UPA00276">
    <property type="reaction ID" value="UER00406"/>
</dbReference>
<dbReference type="EC" id="2.7.1.26" evidence="14"/>
<evidence type="ECO:0000256" key="6">
    <source>
        <dbReference type="ARBA" id="ARBA00022695"/>
    </source>
</evidence>
<comment type="pathway">
    <text evidence="2 14">Cofactor biosynthesis; FMN biosynthesis; FMN from riboflavin (ATP route): step 1/1.</text>
</comment>
<dbReference type="UniPathway" id="UPA00277">
    <property type="reaction ID" value="UER00407"/>
</dbReference>
<sequence length="326" mass="35510">MIEVLSSTSPSYSLDGSVVTIGAFDGLHRGHLQLLKEARAEAERRSLPLVVVTFDQHPMRVFAPDRAPRLLMGPLIRHRLLQSFGVDVLYLLHFDQERAAQPPAEFVEQVLGDTLSAVAVYVGENFSYGAKGAGSIADLEQQGTSLGFTVHGSRLLTVGEVDDSTPLEASTVVSATLIRSLVQEGRLDLANLLLGHPFGLEGVVVSGDRRGRTLGFPTANVSLGDGFVRPPDAVYAGYTYLSEQRYPLAISLGTRPMYYPDGGARLLEVFIVGADEDLYGREIPVLFVAKLRDQQVFDSEAVFRQQMERDVQDAVAAVEAWPSCSF</sequence>
<evidence type="ECO:0000256" key="2">
    <source>
        <dbReference type="ARBA" id="ARBA00005201"/>
    </source>
</evidence>
<accession>A0A0D8FWS2</accession>
<dbReference type="NCBIfam" id="TIGR00083">
    <property type="entry name" value="ribF"/>
    <property type="match status" value="1"/>
</dbReference>
<dbReference type="Gene3D" id="3.40.50.620">
    <property type="entry name" value="HUPs"/>
    <property type="match status" value="1"/>
</dbReference>
<keyword evidence="8 14" id="KW-0418">Kinase</keyword>
<keyword evidence="4 14" id="KW-0288">FMN</keyword>
<keyword evidence="10 14" id="KW-0067">ATP-binding</keyword>
<dbReference type="EMBL" id="JXUW01000005">
    <property type="protein sequence ID" value="KJE77419.1"/>
    <property type="molecule type" value="Genomic_DNA"/>
</dbReference>
<dbReference type="OrthoDB" id="9803667at2"/>
<evidence type="ECO:0000256" key="12">
    <source>
        <dbReference type="ARBA" id="ARBA00047880"/>
    </source>
</evidence>
<dbReference type="NCBIfam" id="TIGR00125">
    <property type="entry name" value="cyt_tran_rel"/>
    <property type="match status" value="1"/>
</dbReference>
<protein>
    <recommendedName>
        <fullName evidence="14">Riboflavin biosynthesis protein</fullName>
    </recommendedName>
    <domain>
        <recommendedName>
            <fullName evidence="14">Riboflavin kinase</fullName>
            <ecNumber evidence="14">2.7.1.26</ecNumber>
        </recommendedName>
        <alternativeName>
            <fullName evidence="14">Flavokinase</fullName>
        </alternativeName>
    </domain>
    <domain>
        <recommendedName>
            <fullName evidence="14">FMN adenylyltransferase</fullName>
            <ecNumber evidence="14">2.7.7.2</ecNumber>
        </recommendedName>
        <alternativeName>
            <fullName evidence="14">FAD pyrophosphorylase</fullName>
        </alternativeName>
        <alternativeName>
            <fullName evidence="14">FAD synthase</fullName>
        </alternativeName>
    </domain>
</protein>
<evidence type="ECO:0000256" key="5">
    <source>
        <dbReference type="ARBA" id="ARBA00022679"/>
    </source>
</evidence>
<dbReference type="PANTHER" id="PTHR22749">
    <property type="entry name" value="RIBOFLAVIN KINASE/FMN ADENYLYLTRANSFERASE"/>
    <property type="match status" value="1"/>
</dbReference>
<dbReference type="InterPro" id="IPR014729">
    <property type="entry name" value="Rossmann-like_a/b/a_fold"/>
</dbReference>
<dbReference type="InterPro" id="IPR004821">
    <property type="entry name" value="Cyt_trans-like"/>
</dbReference>
<comment type="similarity">
    <text evidence="14">Belongs to the ribF family.</text>
</comment>
<dbReference type="GeneID" id="78372140"/>
<dbReference type="GO" id="GO:0006747">
    <property type="term" value="P:FAD biosynthetic process"/>
    <property type="evidence" value="ECO:0007669"/>
    <property type="project" value="UniProtKB-UniRule"/>
</dbReference>
<dbReference type="GO" id="GO:0008531">
    <property type="term" value="F:riboflavin kinase activity"/>
    <property type="evidence" value="ECO:0007669"/>
    <property type="project" value="UniProtKB-UniRule"/>
</dbReference>
<keyword evidence="5 14" id="KW-0808">Transferase</keyword>